<evidence type="ECO:0000256" key="2">
    <source>
        <dbReference type="SAM" id="MobiDB-lite"/>
    </source>
</evidence>
<keyword evidence="5" id="KW-1185">Reference proteome</keyword>
<gene>
    <name evidence="4" type="ORF">ADUPG1_007910</name>
</gene>
<dbReference type="InterPro" id="IPR007696">
    <property type="entry name" value="DNA_mismatch_repair_MutS_core"/>
</dbReference>
<feature type="region of interest" description="Disordered" evidence="2">
    <location>
        <begin position="576"/>
        <end position="606"/>
    </location>
</feature>
<dbReference type="PANTHER" id="PTHR11361">
    <property type="entry name" value="DNA MISMATCH REPAIR PROTEIN MUTS FAMILY MEMBER"/>
    <property type="match status" value="1"/>
</dbReference>
<dbReference type="Proteomes" id="UP001057375">
    <property type="component" value="Unassembled WGS sequence"/>
</dbReference>
<dbReference type="PANTHER" id="PTHR11361:SF20">
    <property type="entry name" value="MUTS PROTEIN HOMOLOG 5"/>
    <property type="match status" value="1"/>
</dbReference>
<dbReference type="Pfam" id="PF05192">
    <property type="entry name" value="MutS_III"/>
    <property type="match status" value="1"/>
</dbReference>
<evidence type="ECO:0000259" key="3">
    <source>
        <dbReference type="Pfam" id="PF05192"/>
    </source>
</evidence>
<name>A0ABQ5KQ06_9EUKA</name>
<accession>A0ABQ5KQ06</accession>
<comment type="similarity">
    <text evidence="1">Belongs to the DNA mismatch repair MutS family.</text>
</comment>
<evidence type="ECO:0000313" key="5">
    <source>
        <dbReference type="Proteomes" id="UP001057375"/>
    </source>
</evidence>
<dbReference type="InterPro" id="IPR027417">
    <property type="entry name" value="P-loop_NTPase"/>
</dbReference>
<dbReference type="InterPro" id="IPR036187">
    <property type="entry name" value="DNA_mismatch_repair_MutS_sf"/>
</dbReference>
<evidence type="ECO:0000313" key="4">
    <source>
        <dbReference type="EMBL" id="GKT34580.1"/>
    </source>
</evidence>
<evidence type="ECO:0000256" key="1">
    <source>
        <dbReference type="ARBA" id="ARBA00006271"/>
    </source>
</evidence>
<feature type="domain" description="DNA mismatch repair protein MutS core" evidence="3">
    <location>
        <begin position="251"/>
        <end position="328"/>
    </location>
</feature>
<dbReference type="Gene3D" id="1.10.1420.10">
    <property type="match status" value="1"/>
</dbReference>
<dbReference type="SUPFAM" id="SSF48334">
    <property type="entry name" value="DNA repair protein MutS, domain III"/>
    <property type="match status" value="1"/>
</dbReference>
<comment type="caution">
    <text evidence="4">The sequence shown here is derived from an EMBL/GenBank/DDBJ whole genome shotgun (WGS) entry which is preliminary data.</text>
</comment>
<feature type="region of interest" description="Disordered" evidence="2">
    <location>
        <begin position="174"/>
        <end position="200"/>
    </location>
</feature>
<dbReference type="InterPro" id="IPR045076">
    <property type="entry name" value="MutS"/>
</dbReference>
<dbReference type="EMBL" id="BQXS01010833">
    <property type="protein sequence ID" value="GKT34580.1"/>
    <property type="molecule type" value="Genomic_DNA"/>
</dbReference>
<protein>
    <submittedName>
        <fullName evidence="4">DNA mismatch repair MutS family like protein</fullName>
    </submittedName>
</protein>
<organism evidence="4 5">
    <name type="scientific">Aduncisulcus paluster</name>
    <dbReference type="NCBI Taxonomy" id="2918883"/>
    <lineage>
        <taxon>Eukaryota</taxon>
        <taxon>Metamonada</taxon>
        <taxon>Carpediemonas-like organisms</taxon>
        <taxon>Aduncisulcus</taxon>
    </lineage>
</organism>
<feature type="compositionally biased region" description="Basic residues" evidence="2">
    <location>
        <begin position="578"/>
        <end position="588"/>
    </location>
</feature>
<reference evidence="4" key="1">
    <citation type="submission" date="2022-03" db="EMBL/GenBank/DDBJ databases">
        <title>Draft genome sequence of Aduncisulcus paluster, a free-living microaerophilic Fornicata.</title>
        <authorList>
            <person name="Yuyama I."/>
            <person name="Kume K."/>
            <person name="Tamura T."/>
            <person name="Inagaki Y."/>
            <person name="Hashimoto T."/>
        </authorList>
    </citation>
    <scope>NUCLEOTIDE SEQUENCE</scope>
    <source>
        <strain evidence="4">NY0171</strain>
    </source>
</reference>
<proteinExistence type="inferred from homology"/>
<dbReference type="Gene3D" id="3.40.50.300">
    <property type="entry name" value="P-loop containing nucleotide triphosphate hydrolases"/>
    <property type="match status" value="1"/>
</dbReference>
<sequence>MSDAIASVFFHANRIGLAYYTPGDGVIHLTDIPDLIMDLSSIVQFFRPVNPEQFILSKAASHQLIDFIKLAFGGDCITLVPSSLFNFDNAFPALSSLTPYSPSSATDSSKMFDILDLKTLSKDNEQQHLLTCTRAILTELCADVAVRAAGALCLFLRGDASTNAINGVGNPNDNWSSSAHSSHPSRHQYAPISTPLASKHSSKSHHKVLHGLPMHIHITTVPSFMHIDPKSAQMLGITSSVVPNPSLTHGTSRESLSLCTILDRAITKAGSDLIRLWVCRPSLDIGVIRARYAIMCYFKDHPSLLSALRQALRPLKGLSPSHSLISSICTHILTDKEWRMLIMMFGSVCRCCRLVQDIDDGRSARFGLDNKRKPKQKTFAGSTKEDEHNTALLLPHSDSFPLFSSLKSLLPQALPLLSLLTAVFDVSGSSQVKRDKKGTSTVPNDTSQSTPASILTIRAGFFPFLDSLHSLHTSLPTLLATEGEHVLREVTMKWREVIQWRNEIIRIESESLTSIMGLKTAPITSTRYSFPQILPQMLDHLLPPSIRSLSVVYIPQVGYCVCVHFDTREEQRKGVLHEKKRHSLKKHGKNEIHKEEEEEEEEEEHPLQKLFNRYDGGTMDISRVDGTKWYRDLWYGEMKKVARTSHSRVQTHTAYNTEQLPAPPSSIIPLLVPLIHSISALRACLSLHFCTKSHAFLKSSRMAEMDEQLGDVERRMGDVEDEVKREVQRVVKDGMLPIHGRDHCHVDEGCEFKSPLGHNNDIDTPWVDKSGMLPEAMSDPMHMSNCFDTTETSDQSRAQCCDGSVVAAVKELQRSIIETTKESLSHSEIDKSSRAPTFSSIMSGISLIRKVWRTVIQLDAICGLCVAVMEYGWAGEVKINKDSSRSVREGDSLIGRSPYVCPPSLDLNNIIHPIASLIHTPYSPSSINIGASRPIFMLSGPNMSGKTQLCTSAVLNIALCGIGIGLPGRGCVTLGLETGDGSSLNFSPMLSSQGYINALPDRLFVSLSSLSPSTHTAQSSFTAALTRMCAALQIISERKERVIHSPSSSSSSSSSLLDGSSFDHASIGNQINPLLVFADEFGTSTQGIDGECLLSSIVRFMGIHDHSSSSSSSSLGQSSDSPYGGVYSFITTHYSMSLLQEHAQDLCADLIESRIDGSGFGSWKDDMRWNSTSVSSSNGSIFRSRMSREMTPDVWEMIGIRRMRISRMSREMTPDVWEMIGIRRMRMSVQIQREEEEEEEEGRKRMDISFDSRIKSSQAPSKAPKISFLYHVEPGISPCSFATSCAVCAGVSPMVVDRAEHLLACGKDDIRKEEEKKEKERILQMKRFLKWNPSKCSSIEQCKDMIRTFCCGNII</sequence>